<proteinExistence type="predicted"/>
<dbReference type="Proteomes" id="UP000223527">
    <property type="component" value="Unassembled WGS sequence"/>
</dbReference>
<protein>
    <submittedName>
        <fullName evidence="1">Uncharacterized protein</fullName>
    </submittedName>
</protein>
<organism evidence="1 2">
    <name type="scientific">Teichococcus rhizosphaerae</name>
    <dbReference type="NCBI Taxonomy" id="1335062"/>
    <lineage>
        <taxon>Bacteria</taxon>
        <taxon>Pseudomonadati</taxon>
        <taxon>Pseudomonadota</taxon>
        <taxon>Alphaproteobacteria</taxon>
        <taxon>Acetobacterales</taxon>
        <taxon>Roseomonadaceae</taxon>
        <taxon>Roseomonas</taxon>
    </lineage>
</organism>
<gene>
    <name evidence="1" type="ORF">CR162_14320</name>
</gene>
<name>A0A2C6Z717_9PROT</name>
<dbReference type="AlphaFoldDB" id="A0A2C6Z717"/>
<evidence type="ECO:0000313" key="1">
    <source>
        <dbReference type="EMBL" id="PHK94301.1"/>
    </source>
</evidence>
<sequence>MGPAGAALGEKGHRMCGIGVSGEAGRLSAAEIAAITTGLRSLPEPWSLFPSVGCEGEVTLMATPAWADEAGSGEDWAVLMQGAPGGIRLLLSAGEALDEIGVAPGPEAAIRLAREAARRHRAGLERPGGCRAA</sequence>
<dbReference type="EMBL" id="PDNU01000028">
    <property type="protein sequence ID" value="PHK94301.1"/>
    <property type="molecule type" value="Genomic_DNA"/>
</dbReference>
<comment type="caution">
    <text evidence="1">The sequence shown here is derived from an EMBL/GenBank/DDBJ whole genome shotgun (WGS) entry which is preliminary data.</text>
</comment>
<keyword evidence="2" id="KW-1185">Reference proteome</keyword>
<reference evidence="1 2" key="1">
    <citation type="submission" date="2017-10" db="EMBL/GenBank/DDBJ databases">
        <authorList>
            <person name="Banno H."/>
            <person name="Chua N.-H."/>
        </authorList>
    </citation>
    <scope>NUCLEOTIDE SEQUENCE [LARGE SCALE GENOMIC DNA]</scope>
    <source>
        <strain evidence="1 2">YW11</strain>
    </source>
</reference>
<accession>A0A2C6Z717</accession>
<evidence type="ECO:0000313" key="2">
    <source>
        <dbReference type="Proteomes" id="UP000223527"/>
    </source>
</evidence>